<feature type="transmembrane region" description="Helical" evidence="2">
    <location>
        <begin position="89"/>
        <end position="113"/>
    </location>
</feature>
<keyword evidence="2" id="KW-1133">Transmembrane helix</keyword>
<dbReference type="AlphaFoldDB" id="A0A0S3R782"/>
<keyword evidence="4" id="KW-1185">Reference proteome</keyword>
<name>A0A0S3R782_PHAAN</name>
<proteinExistence type="predicted"/>
<dbReference type="Proteomes" id="UP000291084">
    <property type="component" value="Chromosome 1"/>
</dbReference>
<sequence>KTQTGKMSRRQLVLASKKGKRKSRTWDENLRQRLIQEKKSFFVCIITIFRGCFREHCSQCKQKHTKWRRHLLSTPPYFLSTPVSLKYPFYLLQFISLVIFVLLYRCSIGYGTIVSMHT</sequence>
<evidence type="ECO:0000256" key="2">
    <source>
        <dbReference type="SAM" id="Phobius"/>
    </source>
</evidence>
<reference evidence="3 4" key="1">
    <citation type="journal article" date="2015" name="Sci. Rep.">
        <title>The power of single molecule real-time sequencing technology in the de novo assembly of a eukaryotic genome.</title>
        <authorList>
            <person name="Sakai H."/>
            <person name="Naito K."/>
            <person name="Ogiso-Tanaka E."/>
            <person name="Takahashi Y."/>
            <person name="Iseki K."/>
            <person name="Muto C."/>
            <person name="Satou K."/>
            <person name="Teruya K."/>
            <person name="Shiroma A."/>
            <person name="Shimoji M."/>
            <person name="Hirano T."/>
            <person name="Itoh T."/>
            <person name="Kaga A."/>
            <person name="Tomooka N."/>
        </authorList>
    </citation>
    <scope>NUCLEOTIDE SEQUENCE [LARGE SCALE GENOMIC DNA]</scope>
    <source>
        <strain evidence="4">cv. Shumari</strain>
    </source>
</reference>
<keyword evidence="2" id="KW-0812">Transmembrane</keyword>
<evidence type="ECO:0000256" key="1">
    <source>
        <dbReference type="SAM" id="MobiDB-lite"/>
    </source>
</evidence>
<organism evidence="3 4">
    <name type="scientific">Vigna angularis var. angularis</name>
    <dbReference type="NCBI Taxonomy" id="157739"/>
    <lineage>
        <taxon>Eukaryota</taxon>
        <taxon>Viridiplantae</taxon>
        <taxon>Streptophyta</taxon>
        <taxon>Embryophyta</taxon>
        <taxon>Tracheophyta</taxon>
        <taxon>Spermatophyta</taxon>
        <taxon>Magnoliopsida</taxon>
        <taxon>eudicotyledons</taxon>
        <taxon>Gunneridae</taxon>
        <taxon>Pentapetalae</taxon>
        <taxon>rosids</taxon>
        <taxon>fabids</taxon>
        <taxon>Fabales</taxon>
        <taxon>Fabaceae</taxon>
        <taxon>Papilionoideae</taxon>
        <taxon>50 kb inversion clade</taxon>
        <taxon>NPAAA clade</taxon>
        <taxon>indigoferoid/millettioid clade</taxon>
        <taxon>Phaseoleae</taxon>
        <taxon>Vigna</taxon>
    </lineage>
</organism>
<keyword evidence="2" id="KW-0472">Membrane</keyword>
<feature type="non-terminal residue" evidence="3">
    <location>
        <position position="1"/>
    </location>
</feature>
<gene>
    <name evidence="3" type="primary">Vigan.01G439400</name>
    <name evidence="3" type="ORF">VIGAN_01439400</name>
</gene>
<accession>A0A0S3R782</accession>
<feature type="region of interest" description="Disordered" evidence="1">
    <location>
        <begin position="1"/>
        <end position="20"/>
    </location>
</feature>
<protein>
    <submittedName>
        <fullName evidence="3">Uncharacterized protein</fullName>
    </submittedName>
</protein>
<dbReference type="EMBL" id="AP015034">
    <property type="protein sequence ID" value="BAT76400.1"/>
    <property type="molecule type" value="Genomic_DNA"/>
</dbReference>
<evidence type="ECO:0000313" key="4">
    <source>
        <dbReference type="Proteomes" id="UP000291084"/>
    </source>
</evidence>
<evidence type="ECO:0000313" key="3">
    <source>
        <dbReference type="EMBL" id="BAT76400.1"/>
    </source>
</evidence>